<dbReference type="Pfam" id="PF00395">
    <property type="entry name" value="SLH"/>
    <property type="match status" value="2"/>
</dbReference>
<dbReference type="AlphaFoldDB" id="A0A4R5KD37"/>
<keyword evidence="3" id="KW-1185">Reference proteome</keyword>
<accession>A0A4R5KD37</accession>
<dbReference type="InterPro" id="IPR001119">
    <property type="entry name" value="SLH_dom"/>
</dbReference>
<sequence length="120" mass="12926">MKWMKMLADTSQHWAKAAISTAEAQGLVSGYSDTTFGPDDYITREQMAVIMVHAAKMDIASEGANYTDRAEISDWAKAAIATATSKGLLDGYPDGTLKPQGNTSRAEAVTVIQRALTLKK</sequence>
<gene>
    <name evidence="2" type="ORF">E1757_27245</name>
</gene>
<dbReference type="RefSeq" id="WP_133234180.1">
    <property type="nucleotide sequence ID" value="NZ_SMRT01000017.1"/>
</dbReference>
<feature type="domain" description="SLH" evidence="1">
    <location>
        <begin position="2"/>
        <end position="62"/>
    </location>
</feature>
<organism evidence="2 3">
    <name type="scientific">Paenibacillus piri</name>
    <dbReference type="NCBI Taxonomy" id="2547395"/>
    <lineage>
        <taxon>Bacteria</taxon>
        <taxon>Bacillati</taxon>
        <taxon>Bacillota</taxon>
        <taxon>Bacilli</taxon>
        <taxon>Bacillales</taxon>
        <taxon>Paenibacillaceae</taxon>
        <taxon>Paenibacillus</taxon>
    </lineage>
</organism>
<protein>
    <submittedName>
        <fullName evidence="2">S-layer homology domain-containing protein</fullName>
    </submittedName>
</protein>
<evidence type="ECO:0000259" key="1">
    <source>
        <dbReference type="PROSITE" id="PS51272"/>
    </source>
</evidence>
<dbReference type="PANTHER" id="PTHR43308">
    <property type="entry name" value="OUTER MEMBRANE PROTEIN ALPHA-RELATED"/>
    <property type="match status" value="1"/>
</dbReference>
<evidence type="ECO:0000313" key="2">
    <source>
        <dbReference type="EMBL" id="TDF93191.1"/>
    </source>
</evidence>
<comment type="caution">
    <text evidence="2">The sequence shown here is derived from an EMBL/GenBank/DDBJ whole genome shotgun (WGS) entry which is preliminary data.</text>
</comment>
<dbReference type="OrthoDB" id="174569at2"/>
<dbReference type="InterPro" id="IPR051465">
    <property type="entry name" value="Cell_Envelope_Struct_Comp"/>
</dbReference>
<dbReference type="PANTHER" id="PTHR43308:SF5">
    <property type="entry name" value="S-LAYER PROTEIN _ PEPTIDOGLYCAN ENDO-BETA-N-ACETYLGLUCOSAMINIDASE"/>
    <property type="match status" value="1"/>
</dbReference>
<dbReference type="Proteomes" id="UP000295636">
    <property type="component" value="Unassembled WGS sequence"/>
</dbReference>
<dbReference type="EMBL" id="SMRT01000017">
    <property type="protein sequence ID" value="TDF93191.1"/>
    <property type="molecule type" value="Genomic_DNA"/>
</dbReference>
<dbReference type="PROSITE" id="PS51272">
    <property type="entry name" value="SLH"/>
    <property type="match status" value="2"/>
</dbReference>
<feature type="domain" description="SLH" evidence="1">
    <location>
        <begin position="63"/>
        <end position="120"/>
    </location>
</feature>
<name>A0A4R5KD37_9BACL</name>
<evidence type="ECO:0000313" key="3">
    <source>
        <dbReference type="Proteomes" id="UP000295636"/>
    </source>
</evidence>
<proteinExistence type="predicted"/>
<reference evidence="2 3" key="1">
    <citation type="submission" date="2019-03" db="EMBL/GenBank/DDBJ databases">
        <title>This is whole genome sequence of Paenibacillus sp MS74 strain.</title>
        <authorList>
            <person name="Trinh H.N."/>
        </authorList>
    </citation>
    <scope>NUCLEOTIDE SEQUENCE [LARGE SCALE GENOMIC DNA]</scope>
    <source>
        <strain evidence="2 3">MS74</strain>
    </source>
</reference>